<proteinExistence type="predicted"/>
<name>A0A7R8WH75_9CRUS</name>
<organism evidence="1">
    <name type="scientific">Cyprideis torosa</name>
    <dbReference type="NCBI Taxonomy" id="163714"/>
    <lineage>
        <taxon>Eukaryota</taxon>
        <taxon>Metazoa</taxon>
        <taxon>Ecdysozoa</taxon>
        <taxon>Arthropoda</taxon>
        <taxon>Crustacea</taxon>
        <taxon>Oligostraca</taxon>
        <taxon>Ostracoda</taxon>
        <taxon>Podocopa</taxon>
        <taxon>Podocopida</taxon>
        <taxon>Cytherocopina</taxon>
        <taxon>Cytheroidea</taxon>
        <taxon>Cytherideidae</taxon>
        <taxon>Cyprideis</taxon>
    </lineage>
</organism>
<accession>A0A7R8WH75</accession>
<dbReference type="EMBL" id="OB663687">
    <property type="protein sequence ID" value="CAD7231610.1"/>
    <property type="molecule type" value="Genomic_DNA"/>
</dbReference>
<dbReference type="AlphaFoldDB" id="A0A7R8WH75"/>
<gene>
    <name evidence="1" type="ORF">CTOB1V02_LOCUS9457</name>
</gene>
<evidence type="ECO:0000313" key="1">
    <source>
        <dbReference type="EMBL" id="CAD7231610.1"/>
    </source>
</evidence>
<reference evidence="1" key="1">
    <citation type="submission" date="2020-11" db="EMBL/GenBank/DDBJ databases">
        <authorList>
            <person name="Tran Van P."/>
        </authorList>
    </citation>
    <scope>NUCLEOTIDE SEQUENCE</scope>
</reference>
<sequence length="188" mass="20677">MDLRSIQMDVRSPQKTREVRLKVFGGVPALLFSIQALEEGEDDVVNRDSGEPSKSWNCSPSPPSAGFLSVTDTDNAAVDGSTMDMASNQSVSPSLHDNFYKSFQPFLEEGMDICDSNHRVTHLPIQECIGQRSDVDPLNYISQAVSHWTSGPHQSELRTGARLLISGSGRRFSLCRSSRTSGRDHHLG</sequence>
<protein>
    <submittedName>
        <fullName evidence="1">Uncharacterized protein</fullName>
    </submittedName>
</protein>